<dbReference type="InterPro" id="IPR025558">
    <property type="entry name" value="DUF4283"/>
</dbReference>
<gene>
    <name evidence="3" type="ORF">ANE_LOCUS8833</name>
</gene>
<protein>
    <recommendedName>
        <fullName evidence="2">DUF4283 domain-containing protein</fullName>
    </recommendedName>
</protein>
<dbReference type="Proteomes" id="UP000489600">
    <property type="component" value="Unassembled WGS sequence"/>
</dbReference>
<feature type="compositionally biased region" description="Basic and acidic residues" evidence="1">
    <location>
        <begin position="270"/>
        <end position="287"/>
    </location>
</feature>
<comment type="caution">
    <text evidence="3">The sequence shown here is derived from an EMBL/GenBank/DDBJ whole genome shotgun (WGS) entry which is preliminary data.</text>
</comment>
<evidence type="ECO:0000313" key="3">
    <source>
        <dbReference type="EMBL" id="VVA98388.1"/>
    </source>
</evidence>
<accession>A0A565B9Q9</accession>
<feature type="compositionally biased region" description="Basic and acidic residues" evidence="1">
    <location>
        <begin position="197"/>
        <end position="233"/>
    </location>
</feature>
<dbReference type="InterPro" id="IPR040256">
    <property type="entry name" value="At4g02000-like"/>
</dbReference>
<feature type="region of interest" description="Disordered" evidence="1">
    <location>
        <begin position="270"/>
        <end position="309"/>
    </location>
</feature>
<name>A0A565B9Q9_9BRAS</name>
<reference evidence="3" key="1">
    <citation type="submission" date="2019-07" db="EMBL/GenBank/DDBJ databases">
        <authorList>
            <person name="Dittberner H."/>
        </authorList>
    </citation>
    <scope>NUCLEOTIDE SEQUENCE [LARGE SCALE GENOMIC DNA]</scope>
</reference>
<feature type="domain" description="DUF4283" evidence="2">
    <location>
        <begin position="33"/>
        <end position="114"/>
    </location>
</feature>
<dbReference type="PANTHER" id="PTHR31286:SF178">
    <property type="entry name" value="DUF4283 DOMAIN-CONTAINING PROTEIN"/>
    <property type="match status" value="1"/>
</dbReference>
<evidence type="ECO:0000256" key="1">
    <source>
        <dbReference type="SAM" id="MobiDB-lite"/>
    </source>
</evidence>
<dbReference type="PANTHER" id="PTHR31286">
    <property type="entry name" value="GLYCINE-RICH CELL WALL STRUCTURAL PROTEIN 1.8-LIKE"/>
    <property type="match status" value="1"/>
</dbReference>
<dbReference type="EMBL" id="CABITT030000003">
    <property type="protein sequence ID" value="VVA98388.1"/>
    <property type="molecule type" value="Genomic_DNA"/>
</dbReference>
<dbReference type="OrthoDB" id="1745573at2759"/>
<dbReference type="AlphaFoldDB" id="A0A565B9Q9"/>
<feature type="region of interest" description="Disordered" evidence="1">
    <location>
        <begin position="182"/>
        <end position="239"/>
    </location>
</feature>
<keyword evidence="4" id="KW-1185">Reference proteome</keyword>
<evidence type="ECO:0000313" key="4">
    <source>
        <dbReference type="Proteomes" id="UP000489600"/>
    </source>
</evidence>
<evidence type="ECO:0000259" key="2">
    <source>
        <dbReference type="Pfam" id="PF14111"/>
    </source>
</evidence>
<sequence>MAFFGKLLAPETEGQRPKPLQLPPVNMDRVLKKFENTLVGRVLNPEISEARVKVMLAFLPSVWKCEGKAQGLEMGRGSFQIRFEEESTLHLVLDNRPYHFDGWMIALERWKPTVRKDFPNTIPFWIKIMDLPPYLCEDDQVKRIGEDLGDLKSWKASAPFPLIRLQNHCKRCLRMTHETRSCPNRGMRLRHPPKQQPQREAEEDRKRQRATRGDYPKAKENRADGRTKPRDRASVIIAEPKPLQRDLMLELTEAGDRRFEKRASTSEWVRKAFGRNTDRQQDKEGRHHSSQQIAPSESAPDEARPFWYPATEEDAAIARAVLVQNRKWDQLAEELPA</sequence>
<organism evidence="3 4">
    <name type="scientific">Arabis nemorensis</name>
    <dbReference type="NCBI Taxonomy" id="586526"/>
    <lineage>
        <taxon>Eukaryota</taxon>
        <taxon>Viridiplantae</taxon>
        <taxon>Streptophyta</taxon>
        <taxon>Embryophyta</taxon>
        <taxon>Tracheophyta</taxon>
        <taxon>Spermatophyta</taxon>
        <taxon>Magnoliopsida</taxon>
        <taxon>eudicotyledons</taxon>
        <taxon>Gunneridae</taxon>
        <taxon>Pentapetalae</taxon>
        <taxon>rosids</taxon>
        <taxon>malvids</taxon>
        <taxon>Brassicales</taxon>
        <taxon>Brassicaceae</taxon>
        <taxon>Arabideae</taxon>
        <taxon>Arabis</taxon>
    </lineage>
</organism>
<dbReference type="Pfam" id="PF14111">
    <property type="entry name" value="DUF4283"/>
    <property type="match status" value="1"/>
</dbReference>
<proteinExistence type="predicted"/>